<evidence type="ECO:0000256" key="7">
    <source>
        <dbReference type="SAM" id="Phobius"/>
    </source>
</evidence>
<evidence type="ECO:0000313" key="9">
    <source>
        <dbReference type="Proteomes" id="UP001195196"/>
    </source>
</evidence>
<feature type="transmembrane region" description="Helical" evidence="7">
    <location>
        <begin position="220"/>
        <end position="253"/>
    </location>
</feature>
<dbReference type="PANTHER" id="PTHR21716">
    <property type="entry name" value="TRANSMEMBRANE PROTEIN"/>
    <property type="match status" value="1"/>
</dbReference>
<dbReference type="InterPro" id="IPR002549">
    <property type="entry name" value="AI-2E-like"/>
</dbReference>
<feature type="transmembrane region" description="Helical" evidence="7">
    <location>
        <begin position="259"/>
        <end position="278"/>
    </location>
</feature>
<feature type="transmembrane region" description="Helical" evidence="7">
    <location>
        <begin position="56"/>
        <end position="73"/>
    </location>
</feature>
<accession>A0AAW4G5L2</accession>
<dbReference type="PANTHER" id="PTHR21716:SF64">
    <property type="entry name" value="AI-2 TRANSPORT PROTEIN TQSA"/>
    <property type="match status" value="1"/>
</dbReference>
<reference evidence="8" key="1">
    <citation type="submission" date="2021-02" db="EMBL/GenBank/DDBJ databases">
        <title>Taxonomy, biology and ecology of Rhodococcus bacteria occurring in California pistachio and other woody hosts as revealed by genome sequence analyses.</title>
        <authorList>
            <person name="Riely B."/>
            <person name="Gai Y."/>
        </authorList>
    </citation>
    <scope>NUCLEOTIDE SEQUENCE</scope>
    <source>
        <strain evidence="8">BP-295</strain>
    </source>
</reference>
<evidence type="ECO:0000313" key="8">
    <source>
        <dbReference type="EMBL" id="MBM7278508.1"/>
    </source>
</evidence>
<protein>
    <submittedName>
        <fullName evidence="8">AI-2E family transporter</fullName>
    </submittedName>
</protein>
<feature type="transmembrane region" description="Helical" evidence="7">
    <location>
        <begin position="285"/>
        <end position="303"/>
    </location>
</feature>
<feature type="transmembrane region" description="Helical" evidence="7">
    <location>
        <begin position="29"/>
        <end position="50"/>
    </location>
</feature>
<feature type="compositionally biased region" description="Pro residues" evidence="6">
    <location>
        <begin position="373"/>
        <end position="383"/>
    </location>
</feature>
<comment type="similarity">
    <text evidence="2">Belongs to the autoinducer-2 exporter (AI-2E) (TC 2.A.86) family.</text>
</comment>
<sequence>MARRSTNRSRAATRAPEAPPYRTDPPAWALPRGTIVLITIAGLVVAVGGIKAVSSFAAPTFLALMLTVAVQPVPRWLRTKGLPGWAAFLTTVALVYGILIGLFATLVFSVARLASILPDYDDKFDDIITSFQDFLTSHGVSQDKVQDMISHVDTSKVVNVVTELLASTLSVASALVLVLALLLFMAADSVGFDDRMDHLRGMRPDIASAFGTFAQGTRRYLWVSTVFGLIVAVFDSIALALLSVPLPILWGLLSFITNYIPNIGFVIGLVPPALLALLDGGVTKMLVVIAVYSVINVIIQSVIQPKFVGDAVGLSTTLTFLSLIFWAWAIGPLGAILAVPLTLLAKALLIDIDPATRWADVLLSSSGTKPVPQESPPPTTPKSPPDDPTHVTLGTDS</sequence>
<keyword evidence="5 7" id="KW-0472">Membrane</keyword>
<evidence type="ECO:0000256" key="3">
    <source>
        <dbReference type="ARBA" id="ARBA00022692"/>
    </source>
</evidence>
<dbReference type="RefSeq" id="WP_204718061.1">
    <property type="nucleotide sequence ID" value="NZ_JAFFGU010000004.1"/>
</dbReference>
<keyword evidence="3 7" id="KW-0812">Transmembrane</keyword>
<feature type="transmembrane region" description="Helical" evidence="7">
    <location>
        <begin position="323"/>
        <end position="349"/>
    </location>
</feature>
<feature type="transmembrane region" description="Helical" evidence="7">
    <location>
        <begin position="85"/>
        <end position="111"/>
    </location>
</feature>
<feature type="region of interest" description="Disordered" evidence="6">
    <location>
        <begin position="1"/>
        <end position="23"/>
    </location>
</feature>
<comment type="subcellular location">
    <subcellularLocation>
        <location evidence="1">Membrane</location>
        <topology evidence="1">Multi-pass membrane protein</topology>
    </subcellularLocation>
</comment>
<evidence type="ECO:0000256" key="5">
    <source>
        <dbReference type="ARBA" id="ARBA00023136"/>
    </source>
</evidence>
<dbReference type="Proteomes" id="UP001195196">
    <property type="component" value="Unassembled WGS sequence"/>
</dbReference>
<evidence type="ECO:0000256" key="1">
    <source>
        <dbReference type="ARBA" id="ARBA00004141"/>
    </source>
</evidence>
<proteinExistence type="inferred from homology"/>
<comment type="caution">
    <text evidence="8">The sequence shown here is derived from an EMBL/GenBank/DDBJ whole genome shotgun (WGS) entry which is preliminary data.</text>
</comment>
<organism evidence="8 9">
    <name type="scientific">Gordonia rubripertincta</name>
    <name type="common">Rhodococcus corallinus</name>
    <dbReference type="NCBI Taxonomy" id="36822"/>
    <lineage>
        <taxon>Bacteria</taxon>
        <taxon>Bacillati</taxon>
        <taxon>Actinomycetota</taxon>
        <taxon>Actinomycetes</taxon>
        <taxon>Mycobacteriales</taxon>
        <taxon>Gordoniaceae</taxon>
        <taxon>Gordonia</taxon>
    </lineage>
</organism>
<gene>
    <name evidence="8" type="ORF">JTZ10_12125</name>
</gene>
<dbReference type="EMBL" id="JAFFGU010000004">
    <property type="protein sequence ID" value="MBM7278508.1"/>
    <property type="molecule type" value="Genomic_DNA"/>
</dbReference>
<name>A0AAW4G5L2_GORRU</name>
<dbReference type="Pfam" id="PF01594">
    <property type="entry name" value="AI-2E_transport"/>
    <property type="match status" value="1"/>
</dbReference>
<keyword evidence="4 7" id="KW-1133">Transmembrane helix</keyword>
<dbReference type="AlphaFoldDB" id="A0AAW4G5L2"/>
<dbReference type="GO" id="GO:0055085">
    <property type="term" value="P:transmembrane transport"/>
    <property type="evidence" value="ECO:0007669"/>
    <property type="project" value="TreeGrafter"/>
</dbReference>
<evidence type="ECO:0000256" key="4">
    <source>
        <dbReference type="ARBA" id="ARBA00022989"/>
    </source>
</evidence>
<feature type="transmembrane region" description="Helical" evidence="7">
    <location>
        <begin position="164"/>
        <end position="186"/>
    </location>
</feature>
<evidence type="ECO:0000256" key="2">
    <source>
        <dbReference type="ARBA" id="ARBA00009773"/>
    </source>
</evidence>
<dbReference type="GO" id="GO:0016020">
    <property type="term" value="C:membrane"/>
    <property type="evidence" value="ECO:0007669"/>
    <property type="project" value="UniProtKB-SubCell"/>
</dbReference>
<evidence type="ECO:0000256" key="6">
    <source>
        <dbReference type="SAM" id="MobiDB-lite"/>
    </source>
</evidence>
<feature type="region of interest" description="Disordered" evidence="6">
    <location>
        <begin position="365"/>
        <end position="397"/>
    </location>
</feature>